<gene>
    <name evidence="2" type="primary">WBGene00280621</name>
</gene>
<dbReference type="InterPro" id="IPR024079">
    <property type="entry name" value="MetalloPept_cat_dom_sf"/>
</dbReference>
<keyword evidence="1" id="KW-0862">Zinc</keyword>
<feature type="binding site" evidence="1">
    <location>
        <position position="242"/>
    </location>
    <ligand>
        <name>Zn(2+)</name>
        <dbReference type="ChEBI" id="CHEBI:29105"/>
        <note>catalytic</note>
    </ligand>
</feature>
<accession>A0A8R1UYJ4</accession>
<dbReference type="GO" id="GO:0006509">
    <property type="term" value="P:membrane protein ectodomain proteolysis"/>
    <property type="evidence" value="ECO:0000318"/>
    <property type="project" value="GO_Central"/>
</dbReference>
<keyword evidence="1" id="KW-0479">Metal-binding</keyword>
<dbReference type="Gene3D" id="3.40.390.10">
    <property type="entry name" value="Collagenase (Catalytic Domain)"/>
    <property type="match status" value="1"/>
</dbReference>
<dbReference type="GO" id="GO:0046872">
    <property type="term" value="F:metal ion binding"/>
    <property type="evidence" value="ECO:0007669"/>
    <property type="project" value="UniProtKB-KW"/>
</dbReference>
<evidence type="ECO:0000256" key="1">
    <source>
        <dbReference type="PROSITE-ProRule" id="PRU00276"/>
    </source>
</evidence>
<proteinExistence type="predicted"/>
<dbReference type="Proteomes" id="UP000005239">
    <property type="component" value="Unassembled WGS sequence"/>
</dbReference>
<dbReference type="PROSITE" id="PS50215">
    <property type="entry name" value="ADAM_MEPRO"/>
    <property type="match status" value="1"/>
</dbReference>
<dbReference type="Pfam" id="PF08516">
    <property type="entry name" value="ADAM_CR"/>
    <property type="match status" value="1"/>
</dbReference>
<name>A0A2A6C198_PRIPA</name>
<dbReference type="InterPro" id="IPR006586">
    <property type="entry name" value="ADAM_Cys-rich"/>
</dbReference>
<dbReference type="SMART" id="SM00608">
    <property type="entry name" value="ACR"/>
    <property type="match status" value="1"/>
</dbReference>
<feature type="binding site" evidence="1">
    <location>
        <position position="252"/>
    </location>
    <ligand>
        <name>Zn(2+)</name>
        <dbReference type="ChEBI" id="CHEBI:29105"/>
        <note>catalytic</note>
    </ligand>
</feature>
<reference evidence="3" key="1">
    <citation type="journal article" date="2008" name="Nat. Genet.">
        <title>The Pristionchus pacificus genome provides a unique perspective on nematode lifestyle and parasitism.</title>
        <authorList>
            <person name="Dieterich C."/>
            <person name="Clifton S.W."/>
            <person name="Schuster L.N."/>
            <person name="Chinwalla A."/>
            <person name="Delehaunty K."/>
            <person name="Dinkelacker I."/>
            <person name="Fulton L."/>
            <person name="Fulton R."/>
            <person name="Godfrey J."/>
            <person name="Minx P."/>
            <person name="Mitreva M."/>
            <person name="Roeseler W."/>
            <person name="Tian H."/>
            <person name="Witte H."/>
            <person name="Yang S.P."/>
            <person name="Wilson R.K."/>
            <person name="Sommer R.J."/>
        </authorList>
    </citation>
    <scope>NUCLEOTIDE SEQUENCE [LARGE SCALE GENOMIC DNA]</scope>
    <source>
        <strain evidence="3">PS312</strain>
    </source>
</reference>
<comment type="caution">
    <text evidence="1">Lacks conserved residue(s) required for the propagation of feature annotation.</text>
</comment>
<protein>
    <submittedName>
        <fullName evidence="2">Peptidase</fullName>
    </submittedName>
</protein>
<keyword evidence="3" id="KW-1185">Reference proteome</keyword>
<evidence type="ECO:0000313" key="3">
    <source>
        <dbReference type="Proteomes" id="UP000005239"/>
    </source>
</evidence>
<feature type="active site" evidence="1">
    <location>
        <position position="243"/>
    </location>
</feature>
<dbReference type="Pfam" id="PF01421">
    <property type="entry name" value="Reprolysin"/>
    <property type="match status" value="1"/>
</dbReference>
<reference evidence="2" key="2">
    <citation type="submission" date="2022-06" db="UniProtKB">
        <authorList>
            <consortium name="EnsemblMetazoa"/>
        </authorList>
    </citation>
    <scope>IDENTIFICATION</scope>
    <source>
        <strain evidence="2">PS312</strain>
    </source>
</reference>
<dbReference type="PANTHER" id="PTHR11905">
    <property type="entry name" value="ADAM A DISINTEGRIN AND METALLOPROTEASE DOMAIN"/>
    <property type="match status" value="1"/>
</dbReference>
<dbReference type="OrthoDB" id="9042315at2759"/>
<dbReference type="PANTHER" id="PTHR11905:SF159">
    <property type="entry name" value="ADAM METALLOPROTEASE"/>
    <property type="match status" value="1"/>
</dbReference>
<dbReference type="SUPFAM" id="SSF55486">
    <property type="entry name" value="Metalloproteases ('zincins'), catalytic domain"/>
    <property type="match status" value="1"/>
</dbReference>
<evidence type="ECO:0000313" key="2">
    <source>
        <dbReference type="EnsemblMetazoa" id="PPA42252.1"/>
    </source>
</evidence>
<accession>A0A2A6C198</accession>
<feature type="binding site" evidence="1">
    <location>
        <position position="246"/>
    </location>
    <ligand>
        <name>Zn(2+)</name>
        <dbReference type="ChEBI" id="CHEBI:29105"/>
        <note>catalytic</note>
    </ligand>
</feature>
<dbReference type="EnsemblMetazoa" id="PPA42252.1">
    <property type="protein sequence ID" value="PPA42252.1"/>
    <property type="gene ID" value="WBGene00280621"/>
</dbReference>
<dbReference type="InterPro" id="IPR001590">
    <property type="entry name" value="Peptidase_M12B"/>
</dbReference>
<organism evidence="2 3">
    <name type="scientific">Pristionchus pacificus</name>
    <name type="common">Parasitic nematode worm</name>
    <dbReference type="NCBI Taxonomy" id="54126"/>
    <lineage>
        <taxon>Eukaryota</taxon>
        <taxon>Metazoa</taxon>
        <taxon>Ecdysozoa</taxon>
        <taxon>Nematoda</taxon>
        <taxon>Chromadorea</taxon>
        <taxon>Rhabditida</taxon>
        <taxon>Rhabditina</taxon>
        <taxon>Diplogasteromorpha</taxon>
        <taxon>Diplogasteroidea</taxon>
        <taxon>Neodiplogasteridae</taxon>
        <taxon>Pristionchus</taxon>
    </lineage>
</organism>
<dbReference type="AlphaFoldDB" id="A0A2A6C198"/>
<sequence length="495" mass="55202">HIVTNAARLMACPIEISHAGASLSPLSLFTLLTSITSHTHVHTLHFRHEGREFSLDFLPSMTVFTPDEQKNRTKYPSSFCHFQGVNQDGFSAWISACHPDRIEMILRAPVGSFTLKQPNGSFAFDSKDCDYSVFYDSLNIEIQLVHLSIFKTKNTANIKFTSKDDVMKSFKKYLENECSGVHFDHADVLLAGDIFDPEKHRNTTTTGYATIGAICYPESSQQSASWVQDNQEVVVAAVTLAHELGHGIGMEHDKRFASKGVVVLQCQEIWGTDAEPAPETCYANNMNEFGCGYKTEKDDMKCDRENVLCGKLHCTHPNPPEYSIVRGWKGLEWKPPCLAYLSDHQEGYELDYHIGMTPDGTSCGDGKYWLNTKCVSKSELLKESETCDECESGQFVFSLEKIIAGVCTNLGCRCGDVKGDLCQVLSKGSSPPYSPSAGQRALGAFYIFLVWLLMIAIIFGVASIYYRIKHKENLPKMSVTHFIPDSPPCYGEIRL</sequence>
<dbReference type="GO" id="GO:0004222">
    <property type="term" value="F:metalloendopeptidase activity"/>
    <property type="evidence" value="ECO:0000318"/>
    <property type="project" value="GO_Central"/>
</dbReference>